<dbReference type="EMBL" id="CP013251">
    <property type="protein sequence ID" value="AMO58624.1"/>
    <property type="molecule type" value="Genomic_DNA"/>
</dbReference>
<organism evidence="2 3">
    <name type="scientific">Endozoicomonas montiporae CL-33</name>
    <dbReference type="NCBI Taxonomy" id="570277"/>
    <lineage>
        <taxon>Bacteria</taxon>
        <taxon>Pseudomonadati</taxon>
        <taxon>Pseudomonadota</taxon>
        <taxon>Gammaproteobacteria</taxon>
        <taxon>Oceanospirillales</taxon>
        <taxon>Endozoicomonadaceae</taxon>
        <taxon>Endozoicomonas</taxon>
    </lineage>
</organism>
<sequence>MFNRNRLAIAVIAATSAMVHAEQIATTQPTMMQQVTVTATRTEKEVKDVAGPACQSRLCQC</sequence>
<evidence type="ECO:0000256" key="1">
    <source>
        <dbReference type="SAM" id="SignalP"/>
    </source>
</evidence>
<keyword evidence="1" id="KW-0732">Signal</keyword>
<dbReference type="RefSeq" id="WP_152557057.1">
    <property type="nucleotide sequence ID" value="NZ_CP013251.1"/>
</dbReference>
<name>A0A142BIP8_9GAMM</name>
<feature type="signal peptide" evidence="1">
    <location>
        <begin position="1"/>
        <end position="21"/>
    </location>
</feature>
<proteinExistence type="predicted"/>
<gene>
    <name evidence="2" type="ORF">EZMO1_4723</name>
</gene>
<evidence type="ECO:0000313" key="3">
    <source>
        <dbReference type="Proteomes" id="UP000071065"/>
    </source>
</evidence>
<dbReference type="PATRIC" id="fig|570277.3.peg.5052"/>
<protein>
    <submittedName>
        <fullName evidence="2">Uncharacterized protein</fullName>
    </submittedName>
</protein>
<dbReference type="STRING" id="570277.EZMO1_4723"/>
<reference evidence="2 3" key="1">
    <citation type="journal article" date="2016" name="Front. Microbiol.">
        <title>Genomic Insight into the Host-Endosymbiont Relationship of Endozoicomonas montiporae CL-33(T) with its Coral Host.</title>
        <authorList>
            <person name="Ding J.-Y."/>
            <person name="Shiu J.-H."/>
            <person name="Chen W.-M."/>
            <person name="Chiang Y.-R."/>
            <person name="Tang S.-L."/>
        </authorList>
    </citation>
    <scope>NUCLEOTIDE SEQUENCE [LARGE SCALE GENOMIC DNA]</scope>
    <source>
        <strain evidence="2 3">CL-33</strain>
    </source>
</reference>
<evidence type="ECO:0000313" key="2">
    <source>
        <dbReference type="EMBL" id="AMO58624.1"/>
    </source>
</evidence>
<feature type="chain" id="PRO_5007493097" evidence="1">
    <location>
        <begin position="22"/>
        <end position="61"/>
    </location>
</feature>
<dbReference type="AlphaFoldDB" id="A0A142BIP8"/>
<dbReference type="Proteomes" id="UP000071065">
    <property type="component" value="Chromosome"/>
</dbReference>
<dbReference type="KEGG" id="emp:EZMO1_4723"/>
<accession>A0A142BIP8</accession>